<reference evidence="2" key="1">
    <citation type="submission" date="2023-10" db="EMBL/GenBank/DDBJ databases">
        <title>Genome assembly of Pristionchus species.</title>
        <authorList>
            <person name="Yoshida K."/>
            <person name="Sommer R.J."/>
        </authorList>
    </citation>
    <scope>NUCLEOTIDE SEQUENCE</scope>
    <source>
        <strain evidence="2">RS5133</strain>
    </source>
</reference>
<comment type="caution">
    <text evidence="2">The sequence shown here is derived from an EMBL/GenBank/DDBJ whole genome shotgun (WGS) entry which is preliminary data.</text>
</comment>
<organism evidence="2 3">
    <name type="scientific">Pristionchus fissidentatus</name>
    <dbReference type="NCBI Taxonomy" id="1538716"/>
    <lineage>
        <taxon>Eukaryota</taxon>
        <taxon>Metazoa</taxon>
        <taxon>Ecdysozoa</taxon>
        <taxon>Nematoda</taxon>
        <taxon>Chromadorea</taxon>
        <taxon>Rhabditida</taxon>
        <taxon>Rhabditina</taxon>
        <taxon>Diplogasteromorpha</taxon>
        <taxon>Diplogasteroidea</taxon>
        <taxon>Neodiplogasteridae</taxon>
        <taxon>Pristionchus</taxon>
    </lineage>
</organism>
<dbReference type="Proteomes" id="UP001432322">
    <property type="component" value="Unassembled WGS sequence"/>
</dbReference>
<proteinExistence type="predicted"/>
<evidence type="ECO:0000256" key="1">
    <source>
        <dbReference type="SAM" id="SignalP"/>
    </source>
</evidence>
<dbReference type="EMBL" id="BTSY01000004">
    <property type="protein sequence ID" value="GMT22635.1"/>
    <property type="molecule type" value="Genomic_DNA"/>
</dbReference>
<sequence>MAKIWLVLCAIQVGRILACFTESEQTMNARPVMTYIEPCEAATHCENACSEDTKCDAYAYIGTRCTLMGARVADAKLWLRGGDCGTPTTSDTMSTTEATVPTTTTTTAAARCGEIYPATVLDCPQCISPQI</sequence>
<evidence type="ECO:0000313" key="3">
    <source>
        <dbReference type="Proteomes" id="UP001432322"/>
    </source>
</evidence>
<name>A0AAV5VX41_9BILA</name>
<feature type="signal peptide" evidence="1">
    <location>
        <begin position="1"/>
        <end position="18"/>
    </location>
</feature>
<accession>A0AAV5VX41</accession>
<keyword evidence="3" id="KW-1185">Reference proteome</keyword>
<feature type="non-terminal residue" evidence="2">
    <location>
        <position position="131"/>
    </location>
</feature>
<gene>
    <name evidence="2" type="ORF">PFISCL1PPCAC_13932</name>
</gene>
<protein>
    <recommendedName>
        <fullName evidence="4">Apple domain-containing protein</fullName>
    </recommendedName>
</protein>
<keyword evidence="1" id="KW-0732">Signal</keyword>
<dbReference type="SUPFAM" id="SSF57414">
    <property type="entry name" value="Hairpin loop containing domain-like"/>
    <property type="match status" value="1"/>
</dbReference>
<evidence type="ECO:0008006" key="4">
    <source>
        <dbReference type="Google" id="ProtNLM"/>
    </source>
</evidence>
<evidence type="ECO:0000313" key="2">
    <source>
        <dbReference type="EMBL" id="GMT22635.1"/>
    </source>
</evidence>
<feature type="chain" id="PRO_5043921588" description="Apple domain-containing protein" evidence="1">
    <location>
        <begin position="19"/>
        <end position="131"/>
    </location>
</feature>
<dbReference type="AlphaFoldDB" id="A0AAV5VX41"/>